<protein>
    <recommendedName>
        <fullName evidence="5">Subtilisin</fullName>
    </recommendedName>
</protein>
<comment type="caution">
    <text evidence="3">The sequence shown here is derived from an EMBL/GenBank/DDBJ whole genome shotgun (WGS) entry which is preliminary data.</text>
</comment>
<feature type="compositionally biased region" description="Pro residues" evidence="1">
    <location>
        <begin position="75"/>
        <end position="90"/>
    </location>
</feature>
<feature type="compositionally biased region" description="Pro residues" evidence="1">
    <location>
        <begin position="98"/>
        <end position="149"/>
    </location>
</feature>
<dbReference type="EMBL" id="CAKOGP040002236">
    <property type="protein sequence ID" value="CAJ1965921.1"/>
    <property type="molecule type" value="Genomic_DNA"/>
</dbReference>
<accession>A0AAD2JMW7</accession>
<sequence>MLVLKKTIVLCAFMLLNANSALGKALRNVERKKGGRDLMFGADAASANAELENQWENFAVQQQMSIPTTMAPVVPTVPPTVAPTPTPPPTTEAETAPPTTPPTTPNPTTAPDPTTAPNPGPTPPPTPAPTPNPTTPPPTPNPTTPPPTGPASLFLDEDDVFNEFSLAECQGDCDDDSDCEFGLICFQRDLGTTDVPGCLGNADEVGDGFDDFCIAPQTEDTLVIVGDEGFPASAFPLGKCQGDCDIDDDCAEGLTCFDRVGDEIVPGCIGFGGSTWDYCFDPTATDKELNFVGLPDPQWDYFELNQCEGDCDFDSDCGIGLICWQRNSGDDGVVPSCTGDANTIETGAEDYCAIRPSPTYLSSVYDHFEGANQGAFPIGLCSGDCDFDSDCEGDLICYYRAEFDPVPGCEGEGEINFDYCVPPDTPDKALEFVGDEENGYYELKECEGDCDFDSDCDLGLVCFQRNAGDDGVVPGCDGNANDLATGGEDFCIKRPSDTYLISAFDDVDLADFGLYPLPNCAGDCDTDVDCAEGLTCFTRLGTGDVPGCEGEGEEDFDYCITP</sequence>
<evidence type="ECO:0000256" key="1">
    <source>
        <dbReference type="SAM" id="MobiDB-lite"/>
    </source>
</evidence>
<evidence type="ECO:0000313" key="3">
    <source>
        <dbReference type="EMBL" id="CAJ1965921.1"/>
    </source>
</evidence>
<feature type="chain" id="PRO_5042237306" description="Subtilisin" evidence="2">
    <location>
        <begin position="24"/>
        <end position="562"/>
    </location>
</feature>
<keyword evidence="2" id="KW-0732">Signal</keyword>
<evidence type="ECO:0000313" key="4">
    <source>
        <dbReference type="Proteomes" id="UP001295423"/>
    </source>
</evidence>
<feature type="region of interest" description="Disordered" evidence="1">
    <location>
        <begin position="71"/>
        <end position="154"/>
    </location>
</feature>
<dbReference type="Proteomes" id="UP001295423">
    <property type="component" value="Unassembled WGS sequence"/>
</dbReference>
<evidence type="ECO:0000256" key="2">
    <source>
        <dbReference type="SAM" id="SignalP"/>
    </source>
</evidence>
<dbReference type="PRINTS" id="PR01217">
    <property type="entry name" value="PRICHEXTENSN"/>
</dbReference>
<gene>
    <name evidence="3" type="ORF">CYCCA115_LOCUS21508</name>
</gene>
<dbReference type="AlphaFoldDB" id="A0AAD2JMW7"/>
<name>A0AAD2JMW7_9STRA</name>
<feature type="signal peptide" evidence="2">
    <location>
        <begin position="1"/>
        <end position="23"/>
    </location>
</feature>
<evidence type="ECO:0008006" key="5">
    <source>
        <dbReference type="Google" id="ProtNLM"/>
    </source>
</evidence>
<proteinExistence type="predicted"/>
<keyword evidence="4" id="KW-1185">Reference proteome</keyword>
<organism evidence="3 4">
    <name type="scientific">Cylindrotheca closterium</name>
    <dbReference type="NCBI Taxonomy" id="2856"/>
    <lineage>
        <taxon>Eukaryota</taxon>
        <taxon>Sar</taxon>
        <taxon>Stramenopiles</taxon>
        <taxon>Ochrophyta</taxon>
        <taxon>Bacillariophyta</taxon>
        <taxon>Bacillariophyceae</taxon>
        <taxon>Bacillariophycidae</taxon>
        <taxon>Bacillariales</taxon>
        <taxon>Bacillariaceae</taxon>
        <taxon>Cylindrotheca</taxon>
    </lineage>
</organism>
<reference evidence="3" key="1">
    <citation type="submission" date="2023-08" db="EMBL/GenBank/DDBJ databases">
        <authorList>
            <person name="Audoor S."/>
            <person name="Bilcke G."/>
        </authorList>
    </citation>
    <scope>NUCLEOTIDE SEQUENCE</scope>
</reference>